<dbReference type="AlphaFoldDB" id="Q2IH33"/>
<organism evidence="1 2">
    <name type="scientific">Anaeromyxobacter dehalogenans (strain 2CP-C)</name>
    <dbReference type="NCBI Taxonomy" id="290397"/>
    <lineage>
        <taxon>Bacteria</taxon>
        <taxon>Pseudomonadati</taxon>
        <taxon>Myxococcota</taxon>
        <taxon>Myxococcia</taxon>
        <taxon>Myxococcales</taxon>
        <taxon>Cystobacterineae</taxon>
        <taxon>Anaeromyxobacteraceae</taxon>
        <taxon>Anaeromyxobacter</taxon>
    </lineage>
</organism>
<dbReference type="eggNOG" id="COG1503">
    <property type="taxonomic scope" value="Bacteria"/>
</dbReference>
<accession>Q2IH33</accession>
<sequence>MKRVTIRDLHWLIGPQAPPCLSVYLTLDAEWPGGPEDCRRLNALLEEAGRRLATSLPRDEVNALLKPMARGLERGWPPRARALALLRSHEVNLAFELPFEVPALAIVADAFHTKPLLRDADRSRFFVLRLLGGGGAELLEGTPEALAEVEPSRTPRALRAALAGELREGEVAGRPLRLVAGAGREGEARLRRRFRALDDALCAFLDDRGTPLVLAGVAEHHAPFRAVSAYPHLLDDGIEEEVADLEALHARAWGVVRAHHEEVEQLAASQFVSASLRGEASDRLDEIAAAAADGRVGLLLHREGAHVPGRVDPRSGACALGPGREAPAGGDVIDALCDLTLLRGGDVVEVHPSRMPSDSPIAAVFWS</sequence>
<dbReference type="RefSeq" id="WP_011423170.1">
    <property type="nucleotide sequence ID" value="NC_007760.1"/>
</dbReference>
<gene>
    <name evidence="1" type="ordered locus">Adeh_4124</name>
</gene>
<dbReference type="Proteomes" id="UP000001935">
    <property type="component" value="Chromosome"/>
</dbReference>
<dbReference type="OrthoDB" id="4393931at2"/>
<dbReference type="HOGENOM" id="CLU_044180_2_0_7"/>
<dbReference type="STRING" id="290397.Adeh_4124"/>
<proteinExistence type="predicted"/>
<dbReference type="InterPro" id="IPR041289">
    <property type="entry name" value="Bact_RF_family3"/>
</dbReference>
<protein>
    <submittedName>
        <fullName evidence="1">Uncharacterized protein</fullName>
    </submittedName>
</protein>
<evidence type="ECO:0000313" key="2">
    <source>
        <dbReference type="Proteomes" id="UP000001935"/>
    </source>
</evidence>
<reference evidence="1" key="1">
    <citation type="submission" date="2006-01" db="EMBL/GenBank/DDBJ databases">
        <title>Complete sequence of Anaeromyxobacter dehalogenans 2CP-C.</title>
        <authorList>
            <consortium name="US DOE Joint Genome Institute"/>
            <person name="Copeland A."/>
            <person name="Lucas S."/>
            <person name="Lapidus A."/>
            <person name="Barry K."/>
            <person name="Detter J.C."/>
            <person name="Glavina T."/>
            <person name="Hammon N."/>
            <person name="Israni S."/>
            <person name="Pitluck S."/>
            <person name="Brettin T."/>
            <person name="Bruce D."/>
            <person name="Han C."/>
            <person name="Tapia R."/>
            <person name="Gilna P."/>
            <person name="Kiss H."/>
            <person name="Schmutz J."/>
            <person name="Larimer F."/>
            <person name="Land M."/>
            <person name="Kyrpides N."/>
            <person name="Anderson I."/>
            <person name="Sanford R.A."/>
            <person name="Ritalahti K.M."/>
            <person name="Thomas H.S."/>
            <person name="Kirby J.R."/>
            <person name="Zhulin I.B."/>
            <person name="Loeffler F.E."/>
            <person name="Richardson P."/>
        </authorList>
    </citation>
    <scope>NUCLEOTIDE SEQUENCE</scope>
    <source>
        <strain evidence="1">2CP-C</strain>
    </source>
</reference>
<name>Q2IH33_ANADE</name>
<dbReference type="Pfam" id="PF18845">
    <property type="entry name" value="baeRF_family3"/>
    <property type="match status" value="1"/>
</dbReference>
<dbReference type="EMBL" id="CP000251">
    <property type="protein sequence ID" value="ABC83888.1"/>
    <property type="molecule type" value="Genomic_DNA"/>
</dbReference>
<evidence type="ECO:0000313" key="1">
    <source>
        <dbReference type="EMBL" id="ABC83888.1"/>
    </source>
</evidence>
<dbReference type="KEGG" id="ade:Adeh_4124"/>